<keyword evidence="2" id="KW-0064">Aspartyl protease</keyword>
<evidence type="ECO:0000256" key="2">
    <source>
        <dbReference type="ARBA" id="ARBA00022750"/>
    </source>
</evidence>
<dbReference type="SUPFAM" id="SSF53098">
    <property type="entry name" value="Ribonuclease H-like"/>
    <property type="match status" value="1"/>
</dbReference>
<accession>A0A2N9GFD6</accession>
<evidence type="ECO:0000256" key="3">
    <source>
        <dbReference type="SAM" id="MobiDB-lite"/>
    </source>
</evidence>
<dbReference type="Pfam" id="PF00665">
    <property type="entry name" value="rve"/>
    <property type="match status" value="1"/>
</dbReference>
<dbReference type="InterPro" id="IPR011990">
    <property type="entry name" value="TPR-like_helical_dom_sf"/>
</dbReference>
<keyword evidence="1" id="KW-0677">Repeat</keyword>
<feature type="compositionally biased region" description="Gly residues" evidence="3">
    <location>
        <begin position="367"/>
        <end position="381"/>
    </location>
</feature>
<proteinExistence type="predicted"/>
<dbReference type="Pfam" id="PF25597">
    <property type="entry name" value="SH3_retrovirus"/>
    <property type="match status" value="1"/>
</dbReference>
<dbReference type="GO" id="GO:0015074">
    <property type="term" value="P:DNA integration"/>
    <property type="evidence" value="ECO:0007669"/>
    <property type="project" value="InterPro"/>
</dbReference>
<gene>
    <name evidence="5" type="ORF">FSB_LOCUS29158</name>
</gene>
<dbReference type="SUPFAM" id="SSF48452">
    <property type="entry name" value="TPR-like"/>
    <property type="match status" value="2"/>
</dbReference>
<dbReference type="PANTHER" id="PTHR11439">
    <property type="entry name" value="GAG-POL-RELATED RETROTRANSPOSON"/>
    <property type="match status" value="1"/>
</dbReference>
<name>A0A2N9GFD6_FAGSY</name>
<keyword evidence="2" id="KW-0378">Hydrolase</keyword>
<dbReference type="InterPro" id="IPR043502">
    <property type="entry name" value="DNA/RNA_pol_sf"/>
</dbReference>
<feature type="compositionally biased region" description="Basic and acidic residues" evidence="3">
    <location>
        <begin position="1660"/>
        <end position="1674"/>
    </location>
</feature>
<dbReference type="Pfam" id="PF22936">
    <property type="entry name" value="Pol_BBD"/>
    <property type="match status" value="1"/>
</dbReference>
<dbReference type="PROSITE" id="PS50994">
    <property type="entry name" value="INTEGRASE"/>
    <property type="match status" value="1"/>
</dbReference>
<feature type="region of interest" description="Disordered" evidence="3">
    <location>
        <begin position="1655"/>
        <end position="1680"/>
    </location>
</feature>
<feature type="region of interest" description="Disordered" evidence="3">
    <location>
        <begin position="339"/>
        <end position="383"/>
    </location>
</feature>
<dbReference type="CDD" id="cd09272">
    <property type="entry name" value="RNase_HI_RT_Ty1"/>
    <property type="match status" value="1"/>
</dbReference>
<dbReference type="SUPFAM" id="SSF56672">
    <property type="entry name" value="DNA/RNA polymerases"/>
    <property type="match status" value="1"/>
</dbReference>
<dbReference type="InterPro" id="IPR057670">
    <property type="entry name" value="SH3_retrovirus"/>
</dbReference>
<evidence type="ECO:0000259" key="4">
    <source>
        <dbReference type="PROSITE" id="PS50994"/>
    </source>
</evidence>
<dbReference type="Gene3D" id="1.25.40.10">
    <property type="entry name" value="Tetratricopeptide repeat domain"/>
    <property type="match status" value="1"/>
</dbReference>
<protein>
    <recommendedName>
        <fullName evidence="4">Integrase catalytic domain-containing protein</fullName>
    </recommendedName>
</protein>
<evidence type="ECO:0000313" key="5">
    <source>
        <dbReference type="EMBL" id="SPD01276.1"/>
    </source>
</evidence>
<evidence type="ECO:0000256" key="1">
    <source>
        <dbReference type="ARBA" id="ARBA00022737"/>
    </source>
</evidence>
<dbReference type="InterPro" id="IPR001584">
    <property type="entry name" value="Integrase_cat-core"/>
</dbReference>
<organism evidence="5">
    <name type="scientific">Fagus sylvatica</name>
    <name type="common">Beechnut</name>
    <dbReference type="NCBI Taxonomy" id="28930"/>
    <lineage>
        <taxon>Eukaryota</taxon>
        <taxon>Viridiplantae</taxon>
        <taxon>Streptophyta</taxon>
        <taxon>Embryophyta</taxon>
        <taxon>Tracheophyta</taxon>
        <taxon>Spermatophyta</taxon>
        <taxon>Magnoliopsida</taxon>
        <taxon>eudicotyledons</taxon>
        <taxon>Gunneridae</taxon>
        <taxon>Pentapetalae</taxon>
        <taxon>rosids</taxon>
        <taxon>fabids</taxon>
        <taxon>Fagales</taxon>
        <taxon>Fagaceae</taxon>
        <taxon>Fagus</taxon>
    </lineage>
</organism>
<dbReference type="InterPro" id="IPR012337">
    <property type="entry name" value="RNaseH-like_sf"/>
</dbReference>
<dbReference type="InterPro" id="IPR054722">
    <property type="entry name" value="PolX-like_BBD"/>
</dbReference>
<dbReference type="GO" id="GO:0003676">
    <property type="term" value="F:nucleic acid binding"/>
    <property type="evidence" value="ECO:0007669"/>
    <property type="project" value="InterPro"/>
</dbReference>
<sequence length="1680" mass="186859">MERRNWNGNGRESCSSMLLKRVSLFSVSDSGAARTRRYLSRSPGFAGGHLGLISAHRASPVTISAPGAPPRLAVTLSAFLCTTGLTPVALDSRSTALGYSQACLGPRLGSLTPLPAPTSLGSSRTHNYSWWSLASLVNAISSLVTPTPLCTKLKGSNYLQWSRAVLVFLTGRGKESYLTTTKPTDATKISKWIKEDAQIMTWLWNSLEPDVFNNVSYLESSKDIWDTLHLMYSSEENITRIHELYQDMFSLQQGDRSIEEYFSLLQGMWDELNVYQPLSTDLQKQQKYREEFRVAKFLSGLKPDLDPIRSQILSGKDIPTVRETYARVRRAAISSSGVKDERSALVGHYDTPQGERGDHSSRRGTHNGRGGRGGRSGGGGRGLKKCTHCGRTNHTVDFCWKLHGKPAWANHATVDGDNSTPSEEQVLISKAEYDSILQRASSSSMVASGNTCLHSSSSPSWVIDSGASDHMTGNSSLLSNISDPCSPFSVTVANGTKTPVQGIGTVSTPNLTFSNVLYLPEFPFNLLSVHKLTVALHCSIAFFPSYCVFQDLKTKRMIGGGFEKDGLYYFRPFHTSIPSALRSSVSPYQWHCRLGHPSFLNLQKLVPSLSDFSSFNCETCELSKHHRATFKLRNDEPCLHPFELVHSDVWGPARTTGLCGARYFVTFIDDHSRLTWVYVLKDRSQLFATFQSFYAEISNQFNAKLLAFRTDNAREYTESSFQEFLTSRGIIHQTSCVRTPQQNGIAERKNGPILAIARALMLQMHVPKSFWADAVLTATYLLNRMPSRVLKGKSPFEILFADKSPFSVPLKVFGCVSFVHNLNPSRDKLDPRAHKCIFLGYSRTQKGYRCYSPSLQKHFVSADVTFFEDVPYYSPQGGQLQESILSSPVIPTPIPFAPQAPPISQVYVRRRHQDAPLVPPQVESPPLPPSSASTSADPPLPQSTSDLDLPIALRKISSIVVPKSYREALSHPGWRKAMEEEMHALDLNHTWDLVHKPAGTSIVGCRWVFTVKQNPNGSVDRLKARLVAKGFTQTYGLDYTETFSPVAKLNSIRIIISLAANLDWPLHQLDVKNAFLHGDLNETVYMAQPPGFESKGEYVCHLKKSIYGLKQSPRAWFDKFSKAVVSHGMTRSQADHSVFFKKTKTGIVILVVYVDDIVITGSDKEGIQILINHLSSSFLTKYLGKLRYFLGIEVARSKAGISLSQRKYTLDILQDTGYLGSKPVATPMESNLKLMPDEGEFIDDPDTYRRLVGKLIYLTITRPDISYAVSVVSQFMTNPRVPHMNAVIRILKYLKNAPGRGLFYRSSGHLRIEGYTDADWAGSPSDRKSTTGYCTFIGGNLVTWRSKKQSVVARSSAEAEYRAMAHSTCELTWLRTVLQEFGLLTQGPTPLYCDNQAAIHIASNPVFHERTKHIEVDCHFVRSKVESKDIITPFVPSGSQLADIFTKALPKNAIDSICSKLGAPADAVKPLYLQYAKLEEDYGLAKRAMKAYDQATKAVPNNEKLSMYEIYIARAAEIYGVPKTREIYEQAIESDPPSDGDVWNKWHEFEVQHGNEDTFREMLCIKRSVSERQLAPVVDNAAAKDSSRKVCFVSAGSDGGIEVAVNHEDIKVSEESDSDNDEKVEIAQKKDVPSAVFGGLIRKRDEADNDAEGQIATATKEMDGDSRLGALERMKRLKKA</sequence>
<dbReference type="Pfam" id="PF14223">
    <property type="entry name" value="Retrotran_gag_2"/>
    <property type="match status" value="1"/>
</dbReference>
<dbReference type="InterPro" id="IPR025724">
    <property type="entry name" value="GAG-pre-integrase_dom"/>
</dbReference>
<feature type="region of interest" description="Disordered" evidence="3">
    <location>
        <begin position="917"/>
        <end position="946"/>
    </location>
</feature>
<feature type="compositionally biased region" description="Pro residues" evidence="3">
    <location>
        <begin position="917"/>
        <end position="929"/>
    </location>
</feature>
<dbReference type="PANTHER" id="PTHR11439:SF484">
    <property type="entry name" value="REVERSE TRANSCRIPTASE TY1_COPIA-TYPE DOMAIN-CONTAINING PROTEIN"/>
    <property type="match status" value="1"/>
</dbReference>
<dbReference type="InterPro" id="IPR055430">
    <property type="entry name" value="HAT_Syf1_CNRKL1_C"/>
</dbReference>
<reference evidence="5" key="1">
    <citation type="submission" date="2018-02" db="EMBL/GenBank/DDBJ databases">
        <authorList>
            <person name="Cohen D.B."/>
            <person name="Kent A.D."/>
        </authorList>
    </citation>
    <scope>NUCLEOTIDE SEQUENCE</scope>
</reference>
<dbReference type="InterPro" id="IPR036397">
    <property type="entry name" value="RNaseH_sf"/>
</dbReference>
<dbReference type="EMBL" id="OIVN01002179">
    <property type="protein sequence ID" value="SPD01276.1"/>
    <property type="molecule type" value="Genomic_DNA"/>
</dbReference>
<dbReference type="InterPro" id="IPR013103">
    <property type="entry name" value="RVT_2"/>
</dbReference>
<feature type="domain" description="Integrase catalytic" evidence="4">
    <location>
        <begin position="633"/>
        <end position="803"/>
    </location>
</feature>
<dbReference type="Pfam" id="PF07727">
    <property type="entry name" value="RVT_2"/>
    <property type="match status" value="1"/>
</dbReference>
<dbReference type="GO" id="GO:0004190">
    <property type="term" value="F:aspartic-type endopeptidase activity"/>
    <property type="evidence" value="ECO:0007669"/>
    <property type="project" value="UniProtKB-KW"/>
</dbReference>
<keyword evidence="2" id="KW-0645">Protease</keyword>
<dbReference type="Pfam" id="PF13976">
    <property type="entry name" value="gag_pre-integrs"/>
    <property type="match status" value="1"/>
</dbReference>
<dbReference type="Pfam" id="PF23231">
    <property type="entry name" value="HAT_Syf1_CNRKL1_C"/>
    <property type="match status" value="1"/>
</dbReference>
<dbReference type="Gene3D" id="3.30.420.10">
    <property type="entry name" value="Ribonuclease H-like superfamily/Ribonuclease H"/>
    <property type="match status" value="1"/>
</dbReference>